<dbReference type="PANTHER" id="PTHR43236">
    <property type="entry name" value="ANTITOXIN HIGA1"/>
    <property type="match status" value="1"/>
</dbReference>
<evidence type="ECO:0000313" key="5">
    <source>
        <dbReference type="Proteomes" id="UP000075221"/>
    </source>
</evidence>
<dbReference type="InterPro" id="IPR052345">
    <property type="entry name" value="Rad_response_metalloprotease"/>
</dbReference>
<evidence type="ECO:0000313" key="3">
    <source>
        <dbReference type="EMBL" id="AMS05865.1"/>
    </source>
</evidence>
<dbReference type="EMBL" id="CP015970">
    <property type="protein sequence ID" value="AOZ47330.1"/>
    <property type="molecule type" value="Genomic_DNA"/>
</dbReference>
<gene>
    <name evidence="4" type="ORF">A8L58_12300</name>
    <name evidence="3" type="ORF">AXH35_10860</name>
</gene>
<organism evidence="3 5">
    <name type="scientific">Acidipropionibacterium acidipropionici</name>
    <dbReference type="NCBI Taxonomy" id="1748"/>
    <lineage>
        <taxon>Bacteria</taxon>
        <taxon>Bacillati</taxon>
        <taxon>Actinomycetota</taxon>
        <taxon>Actinomycetes</taxon>
        <taxon>Propionibacteriales</taxon>
        <taxon>Propionibacteriaceae</taxon>
        <taxon>Acidipropionibacterium</taxon>
    </lineage>
</organism>
<dbReference type="Proteomes" id="UP000075221">
    <property type="component" value="Chromosome"/>
</dbReference>
<keyword evidence="6" id="KW-1185">Reference proteome</keyword>
<evidence type="ECO:0000256" key="1">
    <source>
        <dbReference type="SAM" id="MobiDB-lite"/>
    </source>
</evidence>
<evidence type="ECO:0000313" key="6">
    <source>
        <dbReference type="Proteomes" id="UP000178666"/>
    </source>
</evidence>
<dbReference type="RefSeq" id="WP_062819851.1">
    <property type="nucleotide sequence ID" value="NZ_CP014352.1"/>
</dbReference>
<evidence type="ECO:0000259" key="2">
    <source>
        <dbReference type="Pfam" id="PF06114"/>
    </source>
</evidence>
<dbReference type="Proteomes" id="UP000178666">
    <property type="component" value="Chromosome"/>
</dbReference>
<feature type="region of interest" description="Disordered" evidence="1">
    <location>
        <begin position="242"/>
        <end position="278"/>
    </location>
</feature>
<feature type="domain" description="IrrE N-terminal-like" evidence="2">
    <location>
        <begin position="40"/>
        <end position="155"/>
    </location>
</feature>
<dbReference type="InterPro" id="IPR010359">
    <property type="entry name" value="IrrE_HExxH"/>
</dbReference>
<accession>A0AAC8YG98</accession>
<dbReference type="Gene3D" id="1.10.10.2910">
    <property type="match status" value="1"/>
</dbReference>
<dbReference type="PANTHER" id="PTHR43236:SF1">
    <property type="entry name" value="BLL7220 PROTEIN"/>
    <property type="match status" value="1"/>
</dbReference>
<proteinExistence type="predicted"/>
<reference evidence="4 6" key="1">
    <citation type="journal article" date="2016" name="Plant Dis.">
        <title>Improved production of propionic acid using genome shuffling.</title>
        <authorList>
            <person name="Luna-Flores C.H."/>
            <person name="Palfreyman R.W."/>
            <person name="Kromer J.O."/>
            <person name="Nielsen L.K."/>
            <person name="Marcellin E."/>
        </authorList>
    </citation>
    <scope>NUCLEOTIDE SEQUENCE [LARGE SCALE GENOMIC DNA]</scope>
    <source>
        <strain evidence="4 6">F3E8</strain>
    </source>
</reference>
<protein>
    <submittedName>
        <fullName evidence="3">Toxin-antitoxin system, toxin component</fullName>
    </submittedName>
</protein>
<dbReference type="Pfam" id="PF06114">
    <property type="entry name" value="Peptidase_M78"/>
    <property type="match status" value="1"/>
</dbReference>
<dbReference type="EMBL" id="CP014352">
    <property type="protein sequence ID" value="AMS05865.1"/>
    <property type="molecule type" value="Genomic_DNA"/>
</dbReference>
<evidence type="ECO:0000313" key="4">
    <source>
        <dbReference type="EMBL" id="AOZ47330.1"/>
    </source>
</evidence>
<reference evidence="3 5" key="2">
    <citation type="submission" date="2016-02" db="EMBL/GenBank/DDBJ databases">
        <title>Complete Genome Sequence of Propionibacterium acidipropionici ATCC 55737.</title>
        <authorList>
            <person name="Luna Flores C.H."/>
            <person name="Nielsen L.K."/>
            <person name="Marcellin E."/>
        </authorList>
    </citation>
    <scope>NUCLEOTIDE SEQUENCE [LARGE SCALE GENOMIC DNA]</scope>
    <source>
        <strain evidence="3 5">ATCC 55737</strain>
    </source>
</reference>
<dbReference type="AlphaFoldDB" id="A0AAC8YG98"/>
<name>A0AAC8YG98_9ACTN</name>
<sequence length="278" mass="30689">MGAENEGRTRADAFRDAYHLGDQPLGDLVALIEQTVRCDVAVLDTTEQDEHGLSMRDPARHIVFIGIARTRNPMRQRSTLAHELAHVLFEDWDGSQGEELSHRSIREIRADAFARHLLIPRAGVRNFIGEARPLTEGDLSSLVQRFLVSPAIASIALQDCGYISDDQKSTWLSISTGQLARRYGWVDQYEAMQDESDRSRPPQRLLARAVSGYEEGVLSAQAVATLRGVSLEAAQDYLDRTSSSLRAPEVPSMAAEDLPPVDIDLSALDDDAPEGRTP</sequence>